<dbReference type="AlphaFoldDB" id="A0A9Q9AP71"/>
<dbReference type="EMBL" id="CP099419">
    <property type="protein sequence ID" value="USW49551.1"/>
    <property type="molecule type" value="Genomic_DNA"/>
</dbReference>
<proteinExistence type="predicted"/>
<sequence>MQYSSFVLATWASMAAAQSGPMLRFSEYGNGDTTCNPDNLISPSINIPGTGDVGSSIQFPVGTSSIQYALLDGSEGGYKVELFTSNTCIGPAIDTFIPAVGEQGCKPPLGGGWACVRVTKA</sequence>
<feature type="chain" id="PRO_5040348158" evidence="1">
    <location>
        <begin position="18"/>
        <end position="121"/>
    </location>
</feature>
<feature type="signal peptide" evidence="1">
    <location>
        <begin position="1"/>
        <end position="17"/>
    </location>
</feature>
<organism evidence="2 3">
    <name type="scientific">Septoria linicola</name>
    <dbReference type="NCBI Taxonomy" id="215465"/>
    <lineage>
        <taxon>Eukaryota</taxon>
        <taxon>Fungi</taxon>
        <taxon>Dikarya</taxon>
        <taxon>Ascomycota</taxon>
        <taxon>Pezizomycotina</taxon>
        <taxon>Dothideomycetes</taxon>
        <taxon>Dothideomycetidae</taxon>
        <taxon>Mycosphaerellales</taxon>
        <taxon>Mycosphaerellaceae</taxon>
        <taxon>Septoria</taxon>
    </lineage>
</organism>
<accession>A0A9Q9AP71</accession>
<evidence type="ECO:0000256" key="1">
    <source>
        <dbReference type="SAM" id="SignalP"/>
    </source>
</evidence>
<evidence type="ECO:0000313" key="3">
    <source>
        <dbReference type="Proteomes" id="UP001056384"/>
    </source>
</evidence>
<gene>
    <name evidence="2" type="ORF">Slin15195_G028700</name>
</gene>
<evidence type="ECO:0000313" key="2">
    <source>
        <dbReference type="EMBL" id="USW49551.1"/>
    </source>
</evidence>
<keyword evidence="1" id="KW-0732">Signal</keyword>
<protein>
    <submittedName>
        <fullName evidence="2">Uncharacterized protein</fullName>
    </submittedName>
</protein>
<name>A0A9Q9AP71_9PEZI</name>
<dbReference type="Proteomes" id="UP001056384">
    <property type="component" value="Chromosome 2"/>
</dbReference>
<reference evidence="2" key="1">
    <citation type="submission" date="2022-06" db="EMBL/GenBank/DDBJ databases">
        <title>Complete genome sequences of two strains of the flax pathogen Septoria linicola.</title>
        <authorList>
            <person name="Lapalu N."/>
            <person name="Simon A."/>
            <person name="Demenou B."/>
            <person name="Paumier D."/>
            <person name="Guillot M.-P."/>
            <person name="Gout L."/>
            <person name="Valade R."/>
        </authorList>
    </citation>
    <scope>NUCLEOTIDE SEQUENCE</scope>
    <source>
        <strain evidence="2">SE15195</strain>
    </source>
</reference>
<dbReference type="OrthoDB" id="10408322at2759"/>
<keyword evidence="3" id="KW-1185">Reference proteome</keyword>